<dbReference type="GO" id="GO:0005615">
    <property type="term" value="C:extracellular space"/>
    <property type="evidence" value="ECO:0007669"/>
    <property type="project" value="TreeGrafter"/>
</dbReference>
<feature type="domain" description="Glycoprotein hormone subunit beta" evidence="6">
    <location>
        <begin position="53"/>
        <end position="132"/>
    </location>
</feature>
<keyword evidence="3" id="KW-0964">Secreted</keyword>
<reference evidence="8" key="3">
    <citation type="submission" date="2015-06" db="UniProtKB">
        <authorList>
            <consortium name="EnsemblMetazoa"/>
        </authorList>
    </citation>
    <scope>IDENTIFICATION</scope>
</reference>
<dbReference type="GO" id="GO:0005179">
    <property type="term" value="F:hormone activity"/>
    <property type="evidence" value="ECO:0007669"/>
    <property type="project" value="InterPro"/>
</dbReference>
<evidence type="ECO:0000313" key="8">
    <source>
        <dbReference type="EnsemblMetazoa" id="CapteP172959"/>
    </source>
</evidence>
<proteinExistence type="inferred from homology"/>
<dbReference type="HOGENOM" id="CLU_126319_2_0_1"/>
<dbReference type="OMA" id="RCHTWEQ"/>
<evidence type="ECO:0000256" key="5">
    <source>
        <dbReference type="SAM" id="SignalP"/>
    </source>
</evidence>
<dbReference type="EMBL" id="AMQN01007527">
    <property type="status" value="NOT_ANNOTATED_CDS"/>
    <property type="molecule type" value="Genomic_DNA"/>
</dbReference>
<dbReference type="STRING" id="283909.R7UQL4"/>
<evidence type="ECO:0000256" key="4">
    <source>
        <dbReference type="ARBA" id="ARBA00023157"/>
    </source>
</evidence>
<keyword evidence="5" id="KW-0732">Signal</keyword>
<dbReference type="Gene3D" id="2.10.90.10">
    <property type="entry name" value="Cystine-knot cytokines"/>
    <property type="match status" value="1"/>
</dbReference>
<dbReference type="GO" id="GO:0007186">
    <property type="term" value="P:G protein-coupled receptor signaling pathway"/>
    <property type="evidence" value="ECO:0007669"/>
    <property type="project" value="TreeGrafter"/>
</dbReference>
<dbReference type="InterPro" id="IPR029034">
    <property type="entry name" value="Cystine-knot_cytokine"/>
</dbReference>
<dbReference type="EnsemblMetazoa" id="CapteT172959">
    <property type="protein sequence ID" value="CapteP172959"/>
    <property type="gene ID" value="CapteG172959"/>
</dbReference>
<keyword evidence="9" id="KW-1185">Reference proteome</keyword>
<dbReference type="InterPro" id="IPR006208">
    <property type="entry name" value="Glyco_hormone_CN"/>
</dbReference>
<reference evidence="9" key="1">
    <citation type="submission" date="2012-12" db="EMBL/GenBank/DDBJ databases">
        <authorList>
            <person name="Hellsten U."/>
            <person name="Grimwood J."/>
            <person name="Chapman J.A."/>
            <person name="Shapiro H."/>
            <person name="Aerts A."/>
            <person name="Otillar R.P."/>
            <person name="Terry A.Y."/>
            <person name="Boore J.L."/>
            <person name="Simakov O."/>
            <person name="Marletaz F."/>
            <person name="Cho S.-J."/>
            <person name="Edsinger-Gonzales E."/>
            <person name="Havlak P."/>
            <person name="Kuo D.-H."/>
            <person name="Larsson T."/>
            <person name="Lv J."/>
            <person name="Arendt D."/>
            <person name="Savage R."/>
            <person name="Osoegawa K."/>
            <person name="de Jong P."/>
            <person name="Lindberg D.R."/>
            <person name="Seaver E.C."/>
            <person name="Weisblat D.A."/>
            <person name="Putnam N.H."/>
            <person name="Grigoriev I.V."/>
            <person name="Rokhsar D.S."/>
        </authorList>
    </citation>
    <scope>NUCLEOTIDE SEQUENCE</scope>
    <source>
        <strain evidence="9">I ESC-2004</strain>
    </source>
</reference>
<dbReference type="AlphaFoldDB" id="R7UQL4"/>
<dbReference type="Proteomes" id="UP000014760">
    <property type="component" value="Unassembled WGS sequence"/>
</dbReference>
<evidence type="ECO:0000259" key="6">
    <source>
        <dbReference type="Pfam" id="PF00007"/>
    </source>
</evidence>
<evidence type="ECO:0000313" key="7">
    <source>
        <dbReference type="EMBL" id="ELU06222.1"/>
    </source>
</evidence>
<dbReference type="Pfam" id="PF00007">
    <property type="entry name" value="Cys_knot"/>
    <property type="match status" value="1"/>
</dbReference>
<gene>
    <name evidence="7" type="ORF">CAPTEDRAFT_172959</name>
</gene>
<accession>R7UQL4</accession>
<dbReference type="EMBL" id="KB300862">
    <property type="protein sequence ID" value="ELU06222.1"/>
    <property type="molecule type" value="Genomic_DNA"/>
</dbReference>
<organism evidence="7">
    <name type="scientific">Capitella teleta</name>
    <name type="common">Polychaete worm</name>
    <dbReference type="NCBI Taxonomy" id="283909"/>
    <lineage>
        <taxon>Eukaryota</taxon>
        <taxon>Metazoa</taxon>
        <taxon>Spiralia</taxon>
        <taxon>Lophotrochozoa</taxon>
        <taxon>Annelida</taxon>
        <taxon>Polychaeta</taxon>
        <taxon>Sedentaria</taxon>
        <taxon>Scolecida</taxon>
        <taxon>Capitellidae</taxon>
        <taxon>Capitella</taxon>
    </lineage>
</organism>
<name>R7UQL4_CAPTE</name>
<dbReference type="PANTHER" id="PTHR11515:SF13">
    <property type="entry name" value="GLYCOPROTEIN HORMONE BETA 5, ISOFORM A"/>
    <property type="match status" value="1"/>
</dbReference>
<evidence type="ECO:0000313" key="9">
    <source>
        <dbReference type="Proteomes" id="UP000014760"/>
    </source>
</evidence>
<feature type="signal peptide" evidence="5">
    <location>
        <begin position="1"/>
        <end position="17"/>
    </location>
</feature>
<evidence type="ECO:0000256" key="1">
    <source>
        <dbReference type="ARBA" id="ARBA00004613"/>
    </source>
</evidence>
<reference evidence="7 9" key="2">
    <citation type="journal article" date="2013" name="Nature">
        <title>Insights into bilaterian evolution from three spiralian genomes.</title>
        <authorList>
            <person name="Simakov O."/>
            <person name="Marletaz F."/>
            <person name="Cho S.J."/>
            <person name="Edsinger-Gonzales E."/>
            <person name="Havlak P."/>
            <person name="Hellsten U."/>
            <person name="Kuo D.H."/>
            <person name="Larsson T."/>
            <person name="Lv J."/>
            <person name="Arendt D."/>
            <person name="Savage R."/>
            <person name="Osoegawa K."/>
            <person name="de Jong P."/>
            <person name="Grimwood J."/>
            <person name="Chapman J.A."/>
            <person name="Shapiro H."/>
            <person name="Aerts A."/>
            <person name="Otillar R.P."/>
            <person name="Terry A.Y."/>
            <person name="Boore J.L."/>
            <person name="Grigoriev I.V."/>
            <person name="Lindberg D.R."/>
            <person name="Seaver E.C."/>
            <person name="Weisblat D.A."/>
            <person name="Putnam N.H."/>
            <person name="Rokhsar D.S."/>
        </authorList>
    </citation>
    <scope>NUCLEOTIDE SEQUENCE</scope>
    <source>
        <strain evidence="7 9">I ESC-2004</strain>
    </source>
</reference>
<dbReference type="SUPFAM" id="SSF57501">
    <property type="entry name" value="Cystine-knot cytokines"/>
    <property type="match status" value="1"/>
</dbReference>
<dbReference type="PANTHER" id="PTHR11515">
    <property type="entry name" value="GLYCOPROTEIN HORMONE BETA CHAIN"/>
    <property type="match status" value="1"/>
</dbReference>
<comment type="similarity">
    <text evidence="2">Belongs to the glycoprotein hormones subunit beta family.</text>
</comment>
<dbReference type="CDD" id="cd00069">
    <property type="entry name" value="GHB_like"/>
    <property type="match status" value="1"/>
</dbReference>
<dbReference type="OrthoDB" id="10006958at2759"/>
<dbReference type="GO" id="GO:0005737">
    <property type="term" value="C:cytoplasm"/>
    <property type="evidence" value="ECO:0007669"/>
    <property type="project" value="TreeGrafter"/>
</dbReference>
<sequence>MLIQGHCLVLFTSLVASIAIEDISRVKPWRCTTVPYELEVSVQDYRDNGEVLECRDNVTTTACSGWCYSSELSDYRMPFKISYHTVCTYAGLKKRKAFLRNCDPRHRHPYTYVYDAQGCMCKVCDRETTHCQP</sequence>
<keyword evidence="4" id="KW-1015">Disulfide bond</keyword>
<dbReference type="InterPro" id="IPR001545">
    <property type="entry name" value="Gonadotropin_bsu"/>
</dbReference>
<dbReference type="FunCoup" id="R7UQL4">
    <property type="interactions" value="56"/>
</dbReference>
<evidence type="ECO:0000256" key="2">
    <source>
        <dbReference type="ARBA" id="ARBA00006552"/>
    </source>
</evidence>
<protein>
    <recommendedName>
        <fullName evidence="6">Glycoprotein hormone subunit beta domain-containing protein</fullName>
    </recommendedName>
</protein>
<comment type="subcellular location">
    <subcellularLocation>
        <location evidence="1">Secreted</location>
    </subcellularLocation>
</comment>
<feature type="chain" id="PRO_5008788306" description="Glycoprotein hormone subunit beta domain-containing protein" evidence="5">
    <location>
        <begin position="18"/>
        <end position="133"/>
    </location>
</feature>
<evidence type="ECO:0000256" key="3">
    <source>
        <dbReference type="ARBA" id="ARBA00022525"/>
    </source>
</evidence>